<feature type="transmembrane region" description="Helical" evidence="1">
    <location>
        <begin position="292"/>
        <end position="312"/>
    </location>
</feature>
<protein>
    <submittedName>
        <fullName evidence="2">Uncharacterized protein</fullName>
    </submittedName>
</protein>
<feature type="transmembrane region" description="Helical" evidence="1">
    <location>
        <begin position="50"/>
        <end position="69"/>
    </location>
</feature>
<dbReference type="EMBL" id="FPAO01000009">
    <property type="protein sequence ID" value="SFT74965.1"/>
    <property type="molecule type" value="Genomic_DNA"/>
</dbReference>
<evidence type="ECO:0000256" key="1">
    <source>
        <dbReference type="SAM" id="Phobius"/>
    </source>
</evidence>
<dbReference type="RefSeq" id="WP_148704293.1">
    <property type="nucleotide sequence ID" value="NZ_FPAO01000009.1"/>
</dbReference>
<accession>A0A1I7AJG2</accession>
<keyword evidence="3" id="KW-1185">Reference proteome</keyword>
<dbReference type="PROSITE" id="PS51257">
    <property type="entry name" value="PROKAR_LIPOPROTEIN"/>
    <property type="match status" value="1"/>
</dbReference>
<feature type="transmembrane region" description="Helical" evidence="1">
    <location>
        <begin position="78"/>
        <end position="103"/>
    </location>
</feature>
<proteinExistence type="predicted"/>
<keyword evidence="1" id="KW-0812">Transmembrane</keyword>
<keyword evidence="1" id="KW-1133">Transmembrane helix</keyword>
<keyword evidence="1" id="KW-0472">Membrane</keyword>
<dbReference type="GeneID" id="41601301"/>
<reference evidence="2 3" key="1">
    <citation type="submission" date="2016-10" db="EMBL/GenBank/DDBJ databases">
        <authorList>
            <person name="Varghese N."/>
            <person name="Submissions S."/>
        </authorList>
    </citation>
    <scope>NUCLEOTIDE SEQUENCE [LARGE SCALE GENOMIC DNA]</scope>
    <source>
        <strain evidence="2 3">DSM 11855</strain>
    </source>
</reference>
<sequence>MGRGSGTFKFVLIVLTFCLLIQGCYGQSDGSTTDSDNSQNTQEPIIIERYEWILLLPIIYGNLLFLSWVSRFFDKMNLCFVIFILIALLVLIVLIIFCPQVVFLGTNNSSAILSCSETFLPGANNSSAILSCIERFPSGADSSCIFFYFYLLIFIIVSLIIIAVLYSAFFKRDKEGYSLILDKDKVKILEDYAIVNIEGLEIDEKKVKNDEWKKGDDEENTYKDRVKVHKDKVRINKSRILIDENELIVNLHDIVRNFLIIFMGLMWPTILLYFHIRRIDYVTFYGIESLAFPVYIIVASSIGVLSYLYLSIEDTFCQLIPEYKKISIAWSYLRRIAIAPFIALIGFYILKYMRNTEEITTLDAYSVFIFSFFAGVFTKTIEEWVYEWVQKLLPGDKKSEFEARTEYQIKESELVKKLRLDEDLAYALYNVKVRSIEELAASDAKNLKNRLNYDTRNLGEHMGLILTEQQERFDSYSEKQIRMYIDRAQTYMSINKSEFVTKLNMDMDLAFKLYYFASVKTLEDLKNCKPAEVIEKICISKKEAEEIAKSKSISRKEVYKDLCGYSELEEDIEKFKKKADCICYFARIKTLEDLKKRDPAETFEKIYTCKEEAEELANRMNIDVKELYKASCECPENTAVNKIGLQNKGENHSDTEK</sequence>
<feature type="transmembrane region" description="Helical" evidence="1">
    <location>
        <begin position="332"/>
        <end position="350"/>
    </location>
</feature>
<evidence type="ECO:0000313" key="2">
    <source>
        <dbReference type="EMBL" id="SFT74965.1"/>
    </source>
</evidence>
<gene>
    <name evidence="2" type="ORF">SAMN02910340_02159</name>
</gene>
<organism evidence="2 3">
    <name type="scientific">Methanosarcina thermophila</name>
    <dbReference type="NCBI Taxonomy" id="2210"/>
    <lineage>
        <taxon>Archaea</taxon>
        <taxon>Methanobacteriati</taxon>
        <taxon>Methanobacteriota</taxon>
        <taxon>Stenosarchaea group</taxon>
        <taxon>Methanomicrobia</taxon>
        <taxon>Methanosarcinales</taxon>
        <taxon>Methanosarcinaceae</taxon>
        <taxon>Methanosarcina</taxon>
    </lineage>
</organism>
<dbReference type="Proteomes" id="UP000323733">
    <property type="component" value="Unassembled WGS sequence"/>
</dbReference>
<feature type="transmembrane region" description="Helical" evidence="1">
    <location>
        <begin position="258"/>
        <end position="276"/>
    </location>
</feature>
<name>A0A1I7AJG2_METTE</name>
<evidence type="ECO:0000313" key="3">
    <source>
        <dbReference type="Proteomes" id="UP000323733"/>
    </source>
</evidence>
<dbReference type="AlphaFoldDB" id="A0A1I7AJG2"/>
<feature type="transmembrane region" description="Helical" evidence="1">
    <location>
        <begin position="145"/>
        <end position="169"/>
    </location>
</feature>